<dbReference type="GO" id="GO:0004867">
    <property type="term" value="F:serine-type endopeptidase inhibitor activity"/>
    <property type="evidence" value="ECO:0007669"/>
    <property type="project" value="UniProtKB-KW"/>
</dbReference>
<evidence type="ECO:0000256" key="3">
    <source>
        <dbReference type="RuleBase" id="RU000411"/>
    </source>
</evidence>
<dbReference type="SUPFAM" id="SSF56574">
    <property type="entry name" value="Serpins"/>
    <property type="match status" value="2"/>
</dbReference>
<accession>B4PS84</accession>
<dbReference type="GO" id="GO:2000035">
    <property type="term" value="P:regulation of stem cell division"/>
    <property type="evidence" value="ECO:0007669"/>
    <property type="project" value="EnsemblMetazoa"/>
</dbReference>
<dbReference type="KEGG" id="dya:Dyak_GE26405"/>
<organism evidence="6 7">
    <name type="scientific">Drosophila yakuba</name>
    <name type="common">Fruit fly</name>
    <dbReference type="NCBI Taxonomy" id="7245"/>
    <lineage>
        <taxon>Eukaryota</taxon>
        <taxon>Metazoa</taxon>
        <taxon>Ecdysozoa</taxon>
        <taxon>Arthropoda</taxon>
        <taxon>Hexapoda</taxon>
        <taxon>Insecta</taxon>
        <taxon>Pterygota</taxon>
        <taxon>Neoptera</taxon>
        <taxon>Endopterygota</taxon>
        <taxon>Diptera</taxon>
        <taxon>Brachycera</taxon>
        <taxon>Muscomorpha</taxon>
        <taxon>Ephydroidea</taxon>
        <taxon>Drosophilidae</taxon>
        <taxon>Drosophila</taxon>
        <taxon>Sophophora</taxon>
    </lineage>
</organism>
<evidence type="ECO:0000256" key="4">
    <source>
        <dbReference type="SAM" id="SignalP"/>
    </source>
</evidence>
<dbReference type="GO" id="GO:0045824">
    <property type="term" value="P:negative regulation of innate immune response"/>
    <property type="evidence" value="ECO:0007669"/>
    <property type="project" value="EnsemblMetazoa"/>
</dbReference>
<dbReference type="Proteomes" id="UP000002282">
    <property type="component" value="Chromosome 3R"/>
</dbReference>
<comment type="similarity">
    <text evidence="3">Belongs to the serpin family.</text>
</comment>
<evidence type="ECO:0000256" key="1">
    <source>
        <dbReference type="ARBA" id="ARBA00022690"/>
    </source>
</evidence>
<dbReference type="CDD" id="cd19594">
    <property type="entry name" value="serpin_crustaceans_chelicerates_insects"/>
    <property type="match status" value="2"/>
</dbReference>
<dbReference type="Gene3D" id="2.30.39.10">
    <property type="entry name" value="Alpha-1-antitrypsin, domain 1"/>
    <property type="match status" value="2"/>
</dbReference>
<dbReference type="OrthoDB" id="671595at2759"/>
<keyword evidence="4" id="KW-0732">Signal</keyword>
<evidence type="ECO:0000313" key="6">
    <source>
        <dbReference type="EMBL" id="EDW97504.2"/>
    </source>
</evidence>
<keyword evidence="2" id="KW-0722">Serine protease inhibitor</keyword>
<dbReference type="GO" id="GO:1990399">
    <property type="term" value="P:epithelium regeneration"/>
    <property type="evidence" value="ECO:0007669"/>
    <property type="project" value="EnsemblMetazoa"/>
</dbReference>
<dbReference type="PANTHER" id="PTHR11461:SF278">
    <property type="entry name" value="SERINE PROTEASE INHIBITOR 88EA"/>
    <property type="match status" value="1"/>
</dbReference>
<keyword evidence="1" id="KW-0646">Protease inhibitor</keyword>
<dbReference type="InterPro" id="IPR042178">
    <property type="entry name" value="Serpin_sf_1"/>
</dbReference>
<reference evidence="6 7" key="1">
    <citation type="journal article" date="2007" name="Nature">
        <title>Evolution of genes and genomes on the Drosophila phylogeny.</title>
        <authorList>
            <consortium name="Drosophila 12 Genomes Consortium"/>
            <person name="Clark A.G."/>
            <person name="Eisen M.B."/>
            <person name="Smith D.R."/>
            <person name="Bergman C.M."/>
            <person name="Oliver B."/>
            <person name="Markow T.A."/>
            <person name="Kaufman T.C."/>
            <person name="Kellis M."/>
            <person name="Gelbart W."/>
            <person name="Iyer V.N."/>
            <person name="Pollard D.A."/>
            <person name="Sackton T.B."/>
            <person name="Larracuente A.M."/>
            <person name="Singh N.D."/>
            <person name="Abad J.P."/>
            <person name="Abt D.N."/>
            <person name="Adryan B."/>
            <person name="Aguade M."/>
            <person name="Akashi H."/>
            <person name="Anderson W.W."/>
            <person name="Aquadro C.F."/>
            <person name="Ardell D.H."/>
            <person name="Arguello R."/>
            <person name="Artieri C.G."/>
            <person name="Barbash D.A."/>
            <person name="Barker D."/>
            <person name="Barsanti P."/>
            <person name="Batterham P."/>
            <person name="Batzoglou S."/>
            <person name="Begun D."/>
            <person name="Bhutkar A."/>
            <person name="Blanco E."/>
            <person name="Bosak S.A."/>
            <person name="Bradley R.K."/>
            <person name="Brand A.D."/>
            <person name="Brent M.R."/>
            <person name="Brooks A.N."/>
            <person name="Brown R.H."/>
            <person name="Butlin R.K."/>
            <person name="Caggese C."/>
            <person name="Calvi B.R."/>
            <person name="Bernardo de Carvalho A."/>
            <person name="Caspi A."/>
            <person name="Castrezana S."/>
            <person name="Celniker S.E."/>
            <person name="Chang J.L."/>
            <person name="Chapple C."/>
            <person name="Chatterji S."/>
            <person name="Chinwalla A."/>
            <person name="Civetta A."/>
            <person name="Clifton S.W."/>
            <person name="Comeron J.M."/>
            <person name="Costello J.C."/>
            <person name="Coyne J.A."/>
            <person name="Daub J."/>
            <person name="David R.G."/>
            <person name="Delcher A.L."/>
            <person name="Delehaunty K."/>
            <person name="Do C.B."/>
            <person name="Ebling H."/>
            <person name="Edwards K."/>
            <person name="Eickbush T."/>
            <person name="Evans J.D."/>
            <person name="Filipski A."/>
            <person name="Findeiss S."/>
            <person name="Freyhult E."/>
            <person name="Fulton L."/>
            <person name="Fulton R."/>
            <person name="Garcia A.C."/>
            <person name="Gardiner A."/>
            <person name="Garfield D.A."/>
            <person name="Garvin B.E."/>
            <person name="Gibson G."/>
            <person name="Gilbert D."/>
            <person name="Gnerre S."/>
            <person name="Godfrey J."/>
            <person name="Good R."/>
            <person name="Gotea V."/>
            <person name="Gravely B."/>
            <person name="Greenberg A.J."/>
            <person name="Griffiths-Jones S."/>
            <person name="Gross S."/>
            <person name="Guigo R."/>
            <person name="Gustafson E.A."/>
            <person name="Haerty W."/>
            <person name="Hahn M.W."/>
            <person name="Halligan D.L."/>
            <person name="Halpern A.L."/>
            <person name="Halter G.M."/>
            <person name="Han M.V."/>
            <person name="Heger A."/>
            <person name="Hillier L."/>
            <person name="Hinrichs A.S."/>
            <person name="Holmes I."/>
            <person name="Hoskins R.A."/>
            <person name="Hubisz M.J."/>
            <person name="Hultmark D."/>
            <person name="Huntley M.A."/>
            <person name="Jaffe D.B."/>
            <person name="Jagadeeshan S."/>
            <person name="Jeck W.R."/>
            <person name="Johnson J."/>
            <person name="Jones C.D."/>
            <person name="Jordan W.C."/>
            <person name="Karpen G.H."/>
            <person name="Kataoka E."/>
            <person name="Keightley P.D."/>
            <person name="Kheradpour P."/>
            <person name="Kirkness E.F."/>
            <person name="Koerich L.B."/>
            <person name="Kristiansen K."/>
            <person name="Kudrna D."/>
            <person name="Kulathinal R.J."/>
            <person name="Kumar S."/>
            <person name="Kwok R."/>
            <person name="Lander E."/>
            <person name="Langley C.H."/>
            <person name="Lapoint R."/>
            <person name="Lazzaro B.P."/>
            <person name="Lee S.J."/>
            <person name="Levesque L."/>
            <person name="Li R."/>
            <person name="Lin C.F."/>
            <person name="Lin M.F."/>
            <person name="Lindblad-Toh K."/>
            <person name="Llopart A."/>
            <person name="Long M."/>
            <person name="Low L."/>
            <person name="Lozovsky E."/>
            <person name="Lu J."/>
            <person name="Luo M."/>
            <person name="Machado C.A."/>
            <person name="Makalowski W."/>
            <person name="Marzo M."/>
            <person name="Matsuda M."/>
            <person name="Matzkin L."/>
            <person name="McAllister B."/>
            <person name="McBride C.S."/>
            <person name="McKernan B."/>
            <person name="McKernan K."/>
            <person name="Mendez-Lago M."/>
            <person name="Minx P."/>
            <person name="Mollenhauer M.U."/>
            <person name="Montooth K."/>
            <person name="Mount S.M."/>
            <person name="Mu X."/>
            <person name="Myers E."/>
            <person name="Negre B."/>
            <person name="Newfeld S."/>
            <person name="Nielsen R."/>
            <person name="Noor M.A."/>
            <person name="O'Grady P."/>
            <person name="Pachter L."/>
            <person name="Papaceit M."/>
            <person name="Parisi M.J."/>
            <person name="Parisi M."/>
            <person name="Parts L."/>
            <person name="Pedersen J.S."/>
            <person name="Pesole G."/>
            <person name="Phillippy A.M."/>
            <person name="Ponting C.P."/>
            <person name="Pop M."/>
            <person name="Porcelli D."/>
            <person name="Powell J.R."/>
            <person name="Prohaska S."/>
            <person name="Pruitt K."/>
            <person name="Puig M."/>
            <person name="Quesneville H."/>
            <person name="Ram K.R."/>
            <person name="Rand D."/>
            <person name="Rasmussen M.D."/>
            <person name="Reed L.K."/>
            <person name="Reenan R."/>
            <person name="Reily A."/>
            <person name="Remington K.A."/>
            <person name="Rieger T.T."/>
            <person name="Ritchie M.G."/>
            <person name="Robin C."/>
            <person name="Rogers Y.H."/>
            <person name="Rohde C."/>
            <person name="Rozas J."/>
            <person name="Rubenfield M.J."/>
            <person name="Ruiz A."/>
            <person name="Russo S."/>
            <person name="Salzberg S.L."/>
            <person name="Sanchez-Gracia A."/>
            <person name="Saranga D.J."/>
            <person name="Sato H."/>
            <person name="Schaeffer S.W."/>
            <person name="Schatz M.C."/>
            <person name="Schlenke T."/>
            <person name="Schwartz R."/>
            <person name="Segarra C."/>
            <person name="Singh R.S."/>
            <person name="Sirot L."/>
            <person name="Sirota M."/>
            <person name="Sisneros N.B."/>
            <person name="Smith C.D."/>
            <person name="Smith T.F."/>
            <person name="Spieth J."/>
            <person name="Stage D.E."/>
            <person name="Stark A."/>
            <person name="Stephan W."/>
            <person name="Strausberg R.L."/>
            <person name="Strempel S."/>
            <person name="Sturgill D."/>
            <person name="Sutton G."/>
            <person name="Sutton G.G."/>
            <person name="Tao W."/>
            <person name="Teichmann S."/>
            <person name="Tobari Y.N."/>
            <person name="Tomimura Y."/>
            <person name="Tsolas J.M."/>
            <person name="Valente V.L."/>
            <person name="Venter E."/>
            <person name="Venter J.C."/>
            <person name="Vicario S."/>
            <person name="Vieira F.G."/>
            <person name="Vilella A.J."/>
            <person name="Villasante A."/>
            <person name="Walenz B."/>
            <person name="Wang J."/>
            <person name="Wasserman M."/>
            <person name="Watts T."/>
            <person name="Wilson D."/>
            <person name="Wilson R.K."/>
            <person name="Wing R.A."/>
            <person name="Wolfner M.F."/>
            <person name="Wong A."/>
            <person name="Wong G.K."/>
            <person name="Wu C.I."/>
            <person name="Wu G."/>
            <person name="Yamamoto D."/>
            <person name="Yang H.P."/>
            <person name="Yang S.P."/>
            <person name="Yorke J.A."/>
            <person name="Yoshida K."/>
            <person name="Zdobnov E."/>
            <person name="Zhang P."/>
            <person name="Zhang Y."/>
            <person name="Zimin A.V."/>
            <person name="Baldwin J."/>
            <person name="Abdouelleil A."/>
            <person name="Abdulkadir J."/>
            <person name="Abebe A."/>
            <person name="Abera B."/>
            <person name="Abreu J."/>
            <person name="Acer S.C."/>
            <person name="Aftuck L."/>
            <person name="Alexander A."/>
            <person name="An P."/>
            <person name="Anderson E."/>
            <person name="Anderson S."/>
            <person name="Arachi H."/>
            <person name="Azer M."/>
            <person name="Bachantsang P."/>
            <person name="Barry A."/>
            <person name="Bayul T."/>
            <person name="Berlin A."/>
            <person name="Bessette D."/>
            <person name="Bloom T."/>
            <person name="Blye J."/>
            <person name="Boguslavskiy L."/>
            <person name="Bonnet C."/>
            <person name="Boukhgalter B."/>
            <person name="Bourzgui I."/>
            <person name="Brown A."/>
            <person name="Cahill P."/>
            <person name="Channer S."/>
            <person name="Cheshatsang Y."/>
            <person name="Chuda L."/>
            <person name="Citroen M."/>
            <person name="Collymore A."/>
            <person name="Cooke P."/>
            <person name="Costello M."/>
            <person name="D'Aco K."/>
            <person name="Daza R."/>
            <person name="De Haan G."/>
            <person name="DeGray S."/>
            <person name="DeMaso C."/>
            <person name="Dhargay N."/>
            <person name="Dooley K."/>
            <person name="Dooley E."/>
            <person name="Doricent M."/>
            <person name="Dorje P."/>
            <person name="Dorjee K."/>
            <person name="Dupes A."/>
            <person name="Elong R."/>
            <person name="Falk J."/>
            <person name="Farina A."/>
            <person name="Faro S."/>
            <person name="Ferguson D."/>
            <person name="Fisher S."/>
            <person name="Foley C.D."/>
            <person name="Franke A."/>
            <person name="Friedrich D."/>
            <person name="Gadbois L."/>
            <person name="Gearin G."/>
            <person name="Gearin C.R."/>
            <person name="Giannoukos G."/>
            <person name="Goode T."/>
            <person name="Graham J."/>
            <person name="Grandbois E."/>
            <person name="Grewal S."/>
            <person name="Gyaltsen K."/>
            <person name="Hafez N."/>
            <person name="Hagos B."/>
            <person name="Hall J."/>
            <person name="Henson C."/>
            <person name="Hollinger A."/>
            <person name="Honan T."/>
            <person name="Huard M.D."/>
            <person name="Hughes L."/>
            <person name="Hurhula B."/>
            <person name="Husby M.E."/>
            <person name="Kamat A."/>
            <person name="Kanga B."/>
            <person name="Kashin S."/>
            <person name="Khazanovich D."/>
            <person name="Kisner P."/>
            <person name="Lance K."/>
            <person name="Lara M."/>
            <person name="Lee W."/>
            <person name="Lennon N."/>
            <person name="Letendre F."/>
            <person name="LeVine R."/>
            <person name="Lipovsky A."/>
            <person name="Liu X."/>
            <person name="Liu J."/>
            <person name="Liu S."/>
            <person name="Lokyitsang T."/>
            <person name="Lokyitsang Y."/>
            <person name="Lubonja R."/>
            <person name="Lui A."/>
            <person name="MacDonald P."/>
            <person name="Magnisalis V."/>
            <person name="Maru K."/>
            <person name="Matthews C."/>
            <person name="McCusker W."/>
            <person name="McDonough S."/>
            <person name="Mehta T."/>
            <person name="Meldrim J."/>
            <person name="Meneus L."/>
            <person name="Mihai O."/>
            <person name="Mihalev A."/>
            <person name="Mihova T."/>
            <person name="Mittelman R."/>
            <person name="Mlenga V."/>
            <person name="Montmayeur A."/>
            <person name="Mulrain L."/>
            <person name="Navidi A."/>
            <person name="Naylor J."/>
            <person name="Negash T."/>
            <person name="Nguyen T."/>
            <person name="Nguyen N."/>
            <person name="Nicol R."/>
            <person name="Norbu C."/>
            <person name="Norbu N."/>
            <person name="Novod N."/>
            <person name="O'Neill B."/>
            <person name="Osman S."/>
            <person name="Markiewicz E."/>
            <person name="Oyono O.L."/>
            <person name="Patti C."/>
            <person name="Phunkhang P."/>
            <person name="Pierre F."/>
            <person name="Priest M."/>
            <person name="Raghuraman S."/>
            <person name="Rege F."/>
            <person name="Reyes R."/>
            <person name="Rise C."/>
            <person name="Rogov P."/>
            <person name="Ross K."/>
            <person name="Ryan E."/>
            <person name="Settipalli S."/>
            <person name="Shea T."/>
            <person name="Sherpa N."/>
            <person name="Shi L."/>
            <person name="Shih D."/>
            <person name="Sparrow T."/>
            <person name="Spaulding J."/>
            <person name="Stalker J."/>
            <person name="Stange-Thomann N."/>
            <person name="Stavropoulos S."/>
            <person name="Stone C."/>
            <person name="Strader C."/>
            <person name="Tesfaye S."/>
            <person name="Thomson T."/>
            <person name="Thoulutsang Y."/>
            <person name="Thoulutsang D."/>
            <person name="Topham K."/>
            <person name="Topping I."/>
            <person name="Tsamla T."/>
            <person name="Vassiliev H."/>
            <person name="Vo A."/>
            <person name="Wangchuk T."/>
            <person name="Wangdi T."/>
            <person name="Weiand M."/>
            <person name="Wilkinson J."/>
            <person name="Wilson A."/>
            <person name="Yadav S."/>
            <person name="Young G."/>
            <person name="Yu Q."/>
            <person name="Zembek L."/>
            <person name="Zhong D."/>
            <person name="Zimmer A."/>
            <person name="Zwirko Z."/>
            <person name="Jaffe D.B."/>
            <person name="Alvarez P."/>
            <person name="Brockman W."/>
            <person name="Butler J."/>
            <person name="Chin C."/>
            <person name="Gnerre S."/>
            <person name="Grabherr M."/>
            <person name="Kleber M."/>
            <person name="Mauceli E."/>
            <person name="MacCallum I."/>
        </authorList>
    </citation>
    <scope>NUCLEOTIDE SEQUENCE [LARGE SCALE GENOMIC DNA]</scope>
    <source>
        <strain evidence="7">Tai18E2 / Tucson 14021-0261.01</strain>
    </source>
</reference>
<evidence type="ECO:0000259" key="5">
    <source>
        <dbReference type="SMART" id="SM00093"/>
    </source>
</evidence>
<dbReference type="PANTHER" id="PTHR11461">
    <property type="entry name" value="SERINE PROTEASE INHIBITOR, SERPIN"/>
    <property type="match status" value="1"/>
</dbReference>
<dbReference type="HOGENOM" id="CLU_023330_0_2_1"/>
<dbReference type="MEROPS" id="I04.085"/>
<dbReference type="InterPro" id="IPR000215">
    <property type="entry name" value="Serpin_fam"/>
</dbReference>
<dbReference type="GO" id="GO:0160035">
    <property type="term" value="P:negative regulation of Toll receptor ligand protein activation cascade"/>
    <property type="evidence" value="ECO:0007669"/>
    <property type="project" value="EnsemblMetazoa"/>
</dbReference>
<dbReference type="Pfam" id="PF00079">
    <property type="entry name" value="Serpin"/>
    <property type="match status" value="2"/>
</dbReference>
<dbReference type="InterPro" id="IPR023796">
    <property type="entry name" value="Serpin_dom"/>
</dbReference>
<dbReference type="PROSITE" id="PS00284">
    <property type="entry name" value="SERPIN"/>
    <property type="match status" value="2"/>
</dbReference>
<feature type="signal peptide" evidence="4">
    <location>
        <begin position="1"/>
        <end position="18"/>
    </location>
</feature>
<evidence type="ECO:0000256" key="2">
    <source>
        <dbReference type="ARBA" id="ARBA00022900"/>
    </source>
</evidence>
<dbReference type="EMBL" id="CM000160">
    <property type="protein sequence ID" value="EDW97504.2"/>
    <property type="molecule type" value="Genomic_DNA"/>
</dbReference>
<feature type="domain" description="Serpin" evidence="5">
    <location>
        <begin position="477"/>
        <end position="854"/>
    </location>
</feature>
<dbReference type="InterPro" id="IPR023795">
    <property type="entry name" value="Serpin_CS"/>
</dbReference>
<keyword evidence="7" id="KW-1185">Reference proteome</keyword>
<name>B4PS84_DROYA</name>
<feature type="chain" id="PRO_5006459148" description="Serpin domain-containing protein" evidence="4">
    <location>
        <begin position="19"/>
        <end position="859"/>
    </location>
</feature>
<proteinExistence type="inferred from homology"/>
<dbReference type="GO" id="GO:0045861">
    <property type="term" value="P:negative regulation of proteolysis"/>
    <property type="evidence" value="ECO:0007669"/>
    <property type="project" value="EnsemblMetazoa"/>
</dbReference>
<dbReference type="GO" id="GO:0005615">
    <property type="term" value="C:extracellular space"/>
    <property type="evidence" value="ECO:0007669"/>
    <property type="project" value="InterPro"/>
</dbReference>
<dbReference type="InterPro" id="IPR042185">
    <property type="entry name" value="Serpin_sf_2"/>
</dbReference>
<protein>
    <recommendedName>
        <fullName evidence="5">Serpin domain-containing protein</fullName>
    </recommendedName>
</protein>
<gene>
    <name evidence="6" type="primary">Dyak\GE26405</name>
    <name evidence="6" type="synonym">dyak_GLEANR_9949</name>
    <name evidence="6" type="synonym">GE26405</name>
    <name evidence="6" type="ORF">Dyak_GE26405</name>
</gene>
<dbReference type="eggNOG" id="KOG2392">
    <property type="taxonomic scope" value="Eukaryota"/>
</dbReference>
<dbReference type="AlphaFoldDB" id="B4PS84"/>
<dbReference type="SMART" id="SM00093">
    <property type="entry name" value="SERPIN"/>
    <property type="match status" value="2"/>
</dbReference>
<dbReference type="Gene3D" id="3.30.497.10">
    <property type="entry name" value="Antithrombin, subunit I, domain 2"/>
    <property type="match status" value="2"/>
</dbReference>
<reference evidence="6 7" key="2">
    <citation type="journal article" date="2007" name="PLoS Biol.">
        <title>Principles of genome evolution in the Drosophila melanogaster species group.</title>
        <authorList>
            <person name="Ranz J.M."/>
            <person name="Maurin D."/>
            <person name="Chan Y.S."/>
            <person name="von Grotthuss M."/>
            <person name="Hillier L.W."/>
            <person name="Roote J."/>
            <person name="Ashburner M."/>
            <person name="Bergman C.M."/>
        </authorList>
    </citation>
    <scope>NUCLEOTIDE SEQUENCE [LARGE SCALE GENOMIC DNA]</scope>
    <source>
        <strain evidence="7">Tai18E2 / Tucson 14021-0261.01</strain>
    </source>
</reference>
<evidence type="ECO:0000313" key="7">
    <source>
        <dbReference type="Proteomes" id="UP000002282"/>
    </source>
</evidence>
<sequence length="859" mass="97953">MHTFSLVLLALLPVVTLAVWDKPDLSLLHAYPNIFEGERIFSIALMKQIREMYPEGNLFFSPFSTYNALLLAYFSASEDTERELAQALNLGWASSKQQVRSAYILGKRQDENRFHQSPMVLSSVNRIFVDKTVNVSSKFNTLLFGETEELDFKNEPESCRMQINDWIAQRTHNQIRDMLSSKEINSRTMMVLGNAAYMKGQWLSQFKVEETSLKPFYINEYEKEMVYMMHKTGPFRMTIDEGLQSQIIKLPYRTIYQSAETHISTPEKKSDISMLIILPYSKEMPLNDVISKLNADSLKQLLQQAMPQEIELSLPKFQFEQRLALTPILGRMGLNKMFSKDATFGDLTSDRMSLAIDEAQHLAKIQVNEVGSTAAAATILFASRSARQPDPSKFNCNHPFVFLIYDERVNTILFAGVYSNPREMEQYKCFSNMHILSLSLMAVLPAIALASLCGVEPDVSLLDQGLNLYKGQQNFAVSMLNVIRQSTPNENVFFSPYSTYHALLLAYFGSSGETEKELAKVLHLDWADSKEVVRSAYILEKTSRKERQSKMPLEFSSADRIFFANDLHVTECARNRLAEEVQQIDFKNQPEESRKQINDWIAKQTHDQIKNMLSADEITPRTRLVLANAAYLKGQWLSQFKTEKTVQMPFYTSPSNFSLVSMMQQKGTFLLNVDEQLRAHVLQLPYRTVFESQETEDSSPDDNSDISMVLILPPFNSNSLEDVLSRLNADSLDDSLKQAMPREIEVSLPKFEFEQRLELNPILAKLGVSKMFDESSATFDDLTSEKISIGDSKHVAKIKVDEEGSTAAAATVLFTYRSARPVEPAKFECNHPFLFVIYDKITRAILFTGIYRDPKTIKQ</sequence>
<dbReference type="GO" id="GO:0048526">
    <property type="term" value="P:imaginal disc-derived wing expansion"/>
    <property type="evidence" value="ECO:0007669"/>
    <property type="project" value="EnsemblMetazoa"/>
</dbReference>
<dbReference type="InterPro" id="IPR036186">
    <property type="entry name" value="Serpin_sf"/>
</dbReference>
<feature type="domain" description="Serpin" evidence="5">
    <location>
        <begin position="43"/>
        <end position="421"/>
    </location>
</feature>